<dbReference type="PANTHER" id="PTHR43386:SF1">
    <property type="entry name" value="D,D-DIPEPTIDE TRANSPORT SYSTEM PERMEASE PROTEIN DDPC-RELATED"/>
    <property type="match status" value="1"/>
</dbReference>
<dbReference type="AlphaFoldDB" id="A0A1M5WM30"/>
<keyword evidence="3" id="KW-1003">Cell membrane</keyword>
<feature type="transmembrane region" description="Helical" evidence="7">
    <location>
        <begin position="115"/>
        <end position="137"/>
    </location>
</feature>
<name>A0A1M5WM30_9FIRM</name>
<dbReference type="CDD" id="cd06261">
    <property type="entry name" value="TM_PBP2"/>
    <property type="match status" value="1"/>
</dbReference>
<keyword evidence="10" id="KW-1185">Reference proteome</keyword>
<dbReference type="InterPro" id="IPR025966">
    <property type="entry name" value="OppC_N"/>
</dbReference>
<feature type="transmembrane region" description="Helical" evidence="7">
    <location>
        <begin position="81"/>
        <end position="103"/>
    </location>
</feature>
<feature type="domain" description="ABC transmembrane type-1" evidence="8">
    <location>
        <begin position="79"/>
        <end position="270"/>
    </location>
</feature>
<feature type="transmembrane region" description="Helical" evidence="7">
    <location>
        <begin position="143"/>
        <end position="161"/>
    </location>
</feature>
<keyword evidence="4 7" id="KW-0812">Transmembrane</keyword>
<evidence type="ECO:0000256" key="1">
    <source>
        <dbReference type="ARBA" id="ARBA00004651"/>
    </source>
</evidence>
<comment type="similarity">
    <text evidence="7">Belongs to the binding-protein-dependent transport system permease family.</text>
</comment>
<feature type="transmembrane region" description="Helical" evidence="7">
    <location>
        <begin position="249"/>
        <end position="272"/>
    </location>
</feature>
<dbReference type="InterPro" id="IPR000515">
    <property type="entry name" value="MetI-like"/>
</dbReference>
<proteinExistence type="inferred from homology"/>
<gene>
    <name evidence="9" type="ORF">SAMN02745823_01363</name>
</gene>
<evidence type="ECO:0000313" key="10">
    <source>
        <dbReference type="Proteomes" id="UP000183995"/>
    </source>
</evidence>
<evidence type="ECO:0000256" key="5">
    <source>
        <dbReference type="ARBA" id="ARBA00022989"/>
    </source>
</evidence>
<dbReference type="Gene3D" id="1.10.3720.10">
    <property type="entry name" value="MetI-like"/>
    <property type="match status" value="1"/>
</dbReference>
<evidence type="ECO:0000313" key="9">
    <source>
        <dbReference type="EMBL" id="SHH88601.1"/>
    </source>
</evidence>
<dbReference type="InterPro" id="IPR050366">
    <property type="entry name" value="BP-dependent_transpt_permease"/>
</dbReference>
<dbReference type="InterPro" id="IPR035906">
    <property type="entry name" value="MetI-like_sf"/>
</dbReference>
<evidence type="ECO:0000256" key="6">
    <source>
        <dbReference type="ARBA" id="ARBA00023136"/>
    </source>
</evidence>
<feature type="transmembrane region" description="Helical" evidence="7">
    <location>
        <begin position="20"/>
        <end position="42"/>
    </location>
</feature>
<dbReference type="Proteomes" id="UP000183995">
    <property type="component" value="Unassembled WGS sequence"/>
</dbReference>
<protein>
    <submittedName>
        <fullName evidence="9">Peptide/nickel transport system permease protein</fullName>
    </submittedName>
</protein>
<keyword evidence="2 7" id="KW-0813">Transport</keyword>
<evidence type="ECO:0000256" key="3">
    <source>
        <dbReference type="ARBA" id="ARBA00022475"/>
    </source>
</evidence>
<dbReference type="PANTHER" id="PTHR43386">
    <property type="entry name" value="OLIGOPEPTIDE TRANSPORT SYSTEM PERMEASE PROTEIN APPC"/>
    <property type="match status" value="1"/>
</dbReference>
<reference evidence="9 10" key="1">
    <citation type="submission" date="2016-11" db="EMBL/GenBank/DDBJ databases">
        <authorList>
            <person name="Jaros S."/>
            <person name="Januszkiewicz K."/>
            <person name="Wedrychowicz H."/>
        </authorList>
    </citation>
    <scope>NUCLEOTIDE SEQUENCE [LARGE SCALE GENOMIC DNA]</scope>
    <source>
        <strain evidence="9 10">DSM 10068</strain>
    </source>
</reference>
<comment type="subcellular location">
    <subcellularLocation>
        <location evidence="1 7">Cell membrane</location>
        <topology evidence="1 7">Multi-pass membrane protein</topology>
    </subcellularLocation>
</comment>
<dbReference type="Pfam" id="PF00528">
    <property type="entry name" value="BPD_transp_1"/>
    <property type="match status" value="1"/>
</dbReference>
<evidence type="ECO:0000256" key="2">
    <source>
        <dbReference type="ARBA" id="ARBA00022448"/>
    </source>
</evidence>
<evidence type="ECO:0000259" key="8">
    <source>
        <dbReference type="PROSITE" id="PS50928"/>
    </source>
</evidence>
<accession>A0A1M5WM30</accession>
<dbReference type="SUPFAM" id="SSF161098">
    <property type="entry name" value="MetI-like"/>
    <property type="match status" value="1"/>
</dbReference>
<evidence type="ECO:0000256" key="7">
    <source>
        <dbReference type="RuleBase" id="RU363032"/>
    </source>
</evidence>
<dbReference type="GO" id="GO:0005886">
    <property type="term" value="C:plasma membrane"/>
    <property type="evidence" value="ECO:0007669"/>
    <property type="project" value="UniProtKB-SubCell"/>
</dbReference>
<dbReference type="EMBL" id="FQXV01000003">
    <property type="protein sequence ID" value="SHH88601.1"/>
    <property type="molecule type" value="Genomic_DNA"/>
</dbReference>
<dbReference type="STRING" id="1123282.SAMN02745823_01363"/>
<dbReference type="Pfam" id="PF12911">
    <property type="entry name" value="OppC_N"/>
    <property type="match status" value="1"/>
</dbReference>
<organism evidence="9 10">
    <name type="scientific">Sporobacter termitidis DSM 10068</name>
    <dbReference type="NCBI Taxonomy" id="1123282"/>
    <lineage>
        <taxon>Bacteria</taxon>
        <taxon>Bacillati</taxon>
        <taxon>Bacillota</taxon>
        <taxon>Clostridia</taxon>
        <taxon>Eubacteriales</taxon>
        <taxon>Oscillospiraceae</taxon>
        <taxon>Sporobacter</taxon>
    </lineage>
</organism>
<keyword evidence="6 7" id="KW-0472">Membrane</keyword>
<sequence>MSTEKMAKRAGTKKTKMNAAMIWGAAIVGVFVLVAVLAPVLAPYDPYKMGIPYIKPSAEHLLGTNDVGQDLLSELIYGTRISLFIGIFTSIIVTVVSLTLSLLSGYYKGAIDKAVTAITNITMGLPDLALTILLIAYLNPGKLSVIISISLTAWTGTARILRSRVLQLCEMPFIKIEQAIGMNDFIIMIKHIVPNLKDIILSRAALSVSAAMMTEAGLSFLGLGDFGAKSWGTILHYAFYQNGVIRNYYWWYLPPILCTSLAVLGFMLLGYYGAQKAKLVKNA</sequence>
<keyword evidence="5 7" id="KW-1133">Transmembrane helix</keyword>
<evidence type="ECO:0000256" key="4">
    <source>
        <dbReference type="ARBA" id="ARBA00022692"/>
    </source>
</evidence>
<dbReference type="GO" id="GO:0055085">
    <property type="term" value="P:transmembrane transport"/>
    <property type="evidence" value="ECO:0007669"/>
    <property type="project" value="InterPro"/>
</dbReference>
<dbReference type="PROSITE" id="PS50928">
    <property type="entry name" value="ABC_TM1"/>
    <property type="match status" value="1"/>
</dbReference>